<accession>A0A397UF27</accession>
<reference evidence="1 2" key="1">
    <citation type="submission" date="2018-06" db="EMBL/GenBank/DDBJ databases">
        <title>Comparative genomics reveals the genomic features of Rhizophagus irregularis, R. cerebriforme, R. diaphanum and Gigaspora rosea, and their symbiotic lifestyle signature.</title>
        <authorList>
            <person name="Morin E."/>
            <person name="San Clemente H."/>
            <person name="Chen E.C.H."/>
            <person name="De La Providencia I."/>
            <person name="Hainaut M."/>
            <person name="Kuo A."/>
            <person name="Kohler A."/>
            <person name="Murat C."/>
            <person name="Tang N."/>
            <person name="Roy S."/>
            <person name="Loubradou J."/>
            <person name="Henrissat B."/>
            <person name="Grigoriev I.V."/>
            <person name="Corradi N."/>
            <person name="Roux C."/>
            <person name="Martin F.M."/>
        </authorList>
    </citation>
    <scope>NUCLEOTIDE SEQUENCE [LARGE SCALE GENOMIC DNA]</scope>
    <source>
        <strain evidence="1 2">DAOM 194757</strain>
    </source>
</reference>
<sequence>MKAEVKQQRKEKESDLSSQVLDIRGCVNKRDKAALSATCIPLPKYLQENLEELLERSIS</sequence>
<protein>
    <submittedName>
        <fullName evidence="1">Uncharacterized protein</fullName>
    </submittedName>
</protein>
<comment type="caution">
    <text evidence="1">The sequence shown here is derived from an EMBL/GenBank/DDBJ whole genome shotgun (WGS) entry which is preliminary data.</text>
</comment>
<name>A0A397UF27_9GLOM</name>
<organism evidence="1 2">
    <name type="scientific">Gigaspora rosea</name>
    <dbReference type="NCBI Taxonomy" id="44941"/>
    <lineage>
        <taxon>Eukaryota</taxon>
        <taxon>Fungi</taxon>
        <taxon>Fungi incertae sedis</taxon>
        <taxon>Mucoromycota</taxon>
        <taxon>Glomeromycotina</taxon>
        <taxon>Glomeromycetes</taxon>
        <taxon>Diversisporales</taxon>
        <taxon>Gigasporaceae</taxon>
        <taxon>Gigaspora</taxon>
    </lineage>
</organism>
<dbReference type="Proteomes" id="UP000266673">
    <property type="component" value="Unassembled WGS sequence"/>
</dbReference>
<keyword evidence="2" id="KW-1185">Reference proteome</keyword>
<evidence type="ECO:0000313" key="2">
    <source>
        <dbReference type="Proteomes" id="UP000266673"/>
    </source>
</evidence>
<dbReference type="EMBL" id="QKWP01001931">
    <property type="protein sequence ID" value="RIB05726.1"/>
    <property type="molecule type" value="Genomic_DNA"/>
</dbReference>
<dbReference type="AlphaFoldDB" id="A0A397UF27"/>
<proteinExistence type="predicted"/>
<evidence type="ECO:0000313" key="1">
    <source>
        <dbReference type="EMBL" id="RIB05726.1"/>
    </source>
</evidence>
<gene>
    <name evidence="1" type="ORF">C2G38_2218866</name>
</gene>